<dbReference type="EMBL" id="BK016163">
    <property type="protein sequence ID" value="DAF99311.1"/>
    <property type="molecule type" value="Genomic_DNA"/>
</dbReference>
<dbReference type="InterPro" id="IPR036028">
    <property type="entry name" value="SH3-like_dom_sf"/>
</dbReference>
<proteinExistence type="predicted"/>
<accession>A0A8S5UXU8</accession>
<name>A0A8S5UXU8_9CAUD</name>
<sequence>MKVKYNGDYYKVRLHKGNVYDVISVENGWYEIIGEDGDQGFFPPDDFEIVE</sequence>
<evidence type="ECO:0000313" key="1">
    <source>
        <dbReference type="EMBL" id="DAF99311.1"/>
    </source>
</evidence>
<protein>
    <submittedName>
        <fullName evidence="1">SH3 and cysteine-rich domain-containing protein-contraction coupling, ion channel adaptor.2A</fullName>
    </submittedName>
</protein>
<reference evidence="1" key="1">
    <citation type="journal article" date="2021" name="Proc. Natl. Acad. Sci. U.S.A.">
        <title>A Catalog of Tens of Thousands of Viruses from Human Metagenomes Reveals Hidden Associations with Chronic Diseases.</title>
        <authorList>
            <person name="Tisza M.J."/>
            <person name="Buck C.B."/>
        </authorList>
    </citation>
    <scope>NUCLEOTIDE SEQUENCE</scope>
    <source>
        <strain evidence="1">Ctfza2</strain>
    </source>
</reference>
<dbReference type="SUPFAM" id="SSF50044">
    <property type="entry name" value="SH3-domain"/>
    <property type="match status" value="1"/>
</dbReference>
<organism evidence="1">
    <name type="scientific">Siphoviridae sp. ctfza2</name>
    <dbReference type="NCBI Taxonomy" id="2825599"/>
    <lineage>
        <taxon>Viruses</taxon>
        <taxon>Duplodnaviria</taxon>
        <taxon>Heunggongvirae</taxon>
        <taxon>Uroviricota</taxon>
        <taxon>Caudoviricetes</taxon>
    </lineage>
</organism>